<feature type="compositionally biased region" description="Acidic residues" evidence="1">
    <location>
        <begin position="186"/>
        <end position="202"/>
    </location>
</feature>
<feature type="compositionally biased region" description="Basic and acidic residues" evidence="1">
    <location>
        <begin position="136"/>
        <end position="157"/>
    </location>
</feature>
<proteinExistence type="predicted"/>
<organism evidence="2 3">
    <name type="scientific">Pandoravirus dulcis</name>
    <dbReference type="NCBI Taxonomy" id="1349409"/>
    <lineage>
        <taxon>Viruses</taxon>
        <taxon>Pandoravirus</taxon>
    </lineage>
</organism>
<dbReference type="GeneID" id="16511798"/>
<feature type="region of interest" description="Disordered" evidence="1">
    <location>
        <begin position="384"/>
        <end position="435"/>
    </location>
</feature>
<feature type="compositionally biased region" description="Low complexity" evidence="1">
    <location>
        <begin position="36"/>
        <end position="45"/>
    </location>
</feature>
<accession>S4VPB1</accession>
<protein>
    <submittedName>
        <fullName evidence="2">Endopeptidase domain containing protein</fullName>
    </submittedName>
</protein>
<feature type="region of interest" description="Disordered" evidence="1">
    <location>
        <begin position="1"/>
        <end position="257"/>
    </location>
</feature>
<sequence>MSDGDAAWSGWGAPHSQAPTTPFGVGVVFGGHAHDATTTTTTTAAVSKNRARRQRRDLAAARAPPRPAGGTHESDVATDSDDGAGDDAAYPHAGPADALRPLASPLRQPVAAVVVDITRSPEKKKQNDDDDDDVDGADHDDGKHDDDANHDPVERRHGGGRRRKSAMLSGRCTAAATASNALDDVTSTDDGDDSLGDLSEDDGDRRATAQSKSGEDRRAMVVARAPRRDREPDAHEGGAVTRISARHRQKSSSPSSSIIVEGDVLSCRTCGAPSTARRSARMGVYVGDGWVVHAAQRRQRTTPSSRSCVRYDVVQQTLRDFADGRTLSADEWFRTRSEFPAAVRVRRALERVGAEWEVPEGLDDARASEDFALWAATGQSALTHADYRDDRDPPPGPSSSSTSRRRDKDRRDGDGRGGVVARAVRLGSDSPPPVLARIHQPAAALSTSPPTRPPAPLATDYRHVVAGGLVGLYLGGPVGGAVGGAAGLLLDSMASLGRAWRP</sequence>
<reference evidence="2 3" key="1">
    <citation type="journal article" date="2013" name="Science">
        <title>Pandoraviruses: amoeba viruses with genomes up to 2.5 Mb reaching that of parasitic eukaryotes.</title>
        <authorList>
            <person name="Philippe N."/>
            <person name="Legendre M."/>
            <person name="Doutre G."/>
            <person name="Coute Y."/>
            <person name="Poirot O."/>
            <person name="Lescot M."/>
            <person name="Arslan D."/>
            <person name="Seltzer V."/>
            <person name="Bertaux L."/>
            <person name="Bruley C."/>
            <person name="Garin J."/>
            <person name="Claverie J.M."/>
            <person name="Abergel C."/>
        </authorList>
    </citation>
    <scope>NUCLEOTIDE SEQUENCE [LARGE SCALE GENOMIC DNA]</scope>
    <source>
        <strain evidence="2">Melbourne</strain>
    </source>
</reference>
<gene>
    <name evidence="2" type="ORF">pdul_cds_176</name>
</gene>
<dbReference type="EMBL" id="KC977570">
    <property type="protein sequence ID" value="AGO82102.1"/>
    <property type="molecule type" value="Genomic_DNA"/>
</dbReference>
<dbReference type="Gene3D" id="3.90.1720.10">
    <property type="entry name" value="endopeptidase domain like (from Nostoc punctiforme)"/>
    <property type="match status" value="1"/>
</dbReference>
<evidence type="ECO:0000313" key="3">
    <source>
        <dbReference type="Proteomes" id="UP000201566"/>
    </source>
</evidence>
<feature type="compositionally biased region" description="Basic and acidic residues" evidence="1">
    <location>
        <begin position="203"/>
        <end position="219"/>
    </location>
</feature>
<feature type="compositionally biased region" description="Basic and acidic residues" evidence="1">
    <location>
        <begin position="226"/>
        <end position="236"/>
    </location>
</feature>
<feature type="compositionally biased region" description="Low complexity" evidence="1">
    <location>
        <begin position="86"/>
        <end position="98"/>
    </location>
</feature>
<name>S4VPB1_9VIRU</name>
<feature type="compositionally biased region" description="Acidic residues" evidence="1">
    <location>
        <begin position="76"/>
        <end position="85"/>
    </location>
</feature>
<feature type="compositionally biased region" description="Basic and acidic residues" evidence="1">
    <location>
        <begin position="404"/>
        <end position="415"/>
    </location>
</feature>
<dbReference type="KEGG" id="vg:16511798"/>
<dbReference type="Proteomes" id="UP000201566">
    <property type="component" value="Segment"/>
</dbReference>
<evidence type="ECO:0000256" key="1">
    <source>
        <dbReference type="SAM" id="MobiDB-lite"/>
    </source>
</evidence>
<evidence type="ECO:0000313" key="2">
    <source>
        <dbReference type="EMBL" id="AGO82102.1"/>
    </source>
</evidence>
<dbReference type="RefSeq" id="YP_008318771.1">
    <property type="nucleotide sequence ID" value="NC_021858.1"/>
</dbReference>